<accession>A0A1Y2ANZ5</accession>
<gene>
    <name evidence="1" type="ORF">LY90DRAFT_706588</name>
</gene>
<evidence type="ECO:0000313" key="1">
    <source>
        <dbReference type="EMBL" id="ORY24318.1"/>
    </source>
</evidence>
<dbReference type="EMBL" id="MCOG01000223">
    <property type="protein sequence ID" value="ORY24318.1"/>
    <property type="molecule type" value="Genomic_DNA"/>
</dbReference>
<keyword evidence="2" id="KW-1185">Reference proteome</keyword>
<dbReference type="Proteomes" id="UP000193920">
    <property type="component" value="Unassembled WGS sequence"/>
</dbReference>
<evidence type="ECO:0000313" key="2">
    <source>
        <dbReference type="Proteomes" id="UP000193920"/>
    </source>
</evidence>
<dbReference type="AlphaFoldDB" id="A0A1Y2ANZ5"/>
<reference evidence="1 2" key="1">
    <citation type="submission" date="2016-08" db="EMBL/GenBank/DDBJ databases">
        <title>A Parts List for Fungal Cellulosomes Revealed by Comparative Genomics.</title>
        <authorList>
            <consortium name="DOE Joint Genome Institute"/>
            <person name="Haitjema C.H."/>
            <person name="Gilmore S.P."/>
            <person name="Henske J.K."/>
            <person name="Solomon K.V."/>
            <person name="De Groot R."/>
            <person name="Kuo A."/>
            <person name="Mondo S.J."/>
            <person name="Salamov A.A."/>
            <person name="Labutti K."/>
            <person name="Zhao Z."/>
            <person name="Chiniquy J."/>
            <person name="Barry K."/>
            <person name="Brewer H.M."/>
            <person name="Purvine S.O."/>
            <person name="Wright A.T."/>
            <person name="Boxma B."/>
            <person name="Van Alen T."/>
            <person name="Hackstein J.H."/>
            <person name="Baker S.E."/>
            <person name="Grigoriev I.V."/>
            <person name="O'Malley M.A."/>
        </authorList>
    </citation>
    <scope>NUCLEOTIDE SEQUENCE [LARGE SCALE GENOMIC DNA]</scope>
    <source>
        <strain evidence="1 2">G1</strain>
    </source>
</reference>
<organism evidence="1 2">
    <name type="scientific">Neocallimastix californiae</name>
    <dbReference type="NCBI Taxonomy" id="1754190"/>
    <lineage>
        <taxon>Eukaryota</taxon>
        <taxon>Fungi</taxon>
        <taxon>Fungi incertae sedis</taxon>
        <taxon>Chytridiomycota</taxon>
        <taxon>Chytridiomycota incertae sedis</taxon>
        <taxon>Neocallimastigomycetes</taxon>
        <taxon>Neocallimastigales</taxon>
        <taxon>Neocallimastigaceae</taxon>
        <taxon>Neocallimastix</taxon>
    </lineage>
</organism>
<protein>
    <submittedName>
        <fullName evidence="1">Uncharacterized protein</fullName>
    </submittedName>
</protein>
<name>A0A1Y2ANZ5_9FUNG</name>
<comment type="caution">
    <text evidence="1">The sequence shown here is derived from an EMBL/GenBank/DDBJ whole genome shotgun (WGS) entry which is preliminary data.</text>
</comment>
<sequence length="157" mass="18333">MSIIALLYNSINARSIEDSLSHEKHKNVENSDNFYVIFINNSILASKQAKEVHKDNKYAFASMIHEIHDLIVNNKNTFDNIEKFNRVNEKEINSSRKEIEEKYLMNEGDSNLVFPISSLKDQIILRAYLSTKLAKEIKSIDYVIDCIPYVNYIEYSY</sequence>
<proteinExistence type="predicted"/>